<evidence type="ECO:0000256" key="4">
    <source>
        <dbReference type="ARBA" id="ARBA00023163"/>
    </source>
</evidence>
<dbReference type="Pfam" id="PF03466">
    <property type="entry name" value="LysR_substrate"/>
    <property type="match status" value="1"/>
</dbReference>
<dbReference type="Proteomes" id="UP000198873">
    <property type="component" value="Unassembled WGS sequence"/>
</dbReference>
<feature type="domain" description="HTH lysR-type" evidence="6">
    <location>
        <begin position="1"/>
        <end position="58"/>
    </location>
</feature>
<organism evidence="7 8">
    <name type="scientific">Streptomyces harbinensis</name>
    <dbReference type="NCBI Taxonomy" id="1176198"/>
    <lineage>
        <taxon>Bacteria</taxon>
        <taxon>Bacillati</taxon>
        <taxon>Actinomycetota</taxon>
        <taxon>Actinomycetes</taxon>
        <taxon>Kitasatosporales</taxon>
        <taxon>Streptomycetaceae</taxon>
        <taxon>Streptomyces</taxon>
    </lineage>
</organism>
<keyword evidence="8" id="KW-1185">Reference proteome</keyword>
<dbReference type="PROSITE" id="PS50931">
    <property type="entry name" value="HTH_LYSR"/>
    <property type="match status" value="1"/>
</dbReference>
<dbReference type="SUPFAM" id="SSF53850">
    <property type="entry name" value="Periplasmic binding protein-like II"/>
    <property type="match status" value="1"/>
</dbReference>
<dbReference type="PANTHER" id="PTHR30126">
    <property type="entry name" value="HTH-TYPE TRANSCRIPTIONAL REGULATOR"/>
    <property type="match status" value="1"/>
</dbReference>
<evidence type="ECO:0000256" key="3">
    <source>
        <dbReference type="ARBA" id="ARBA00023125"/>
    </source>
</evidence>
<dbReference type="InterPro" id="IPR000847">
    <property type="entry name" value="LysR_HTH_N"/>
</dbReference>
<dbReference type="PRINTS" id="PR00039">
    <property type="entry name" value="HTHLYSR"/>
</dbReference>
<feature type="compositionally biased region" description="Pro residues" evidence="5">
    <location>
        <begin position="319"/>
        <end position="345"/>
    </location>
</feature>
<dbReference type="InterPro" id="IPR036390">
    <property type="entry name" value="WH_DNA-bd_sf"/>
</dbReference>
<comment type="similarity">
    <text evidence="1">Belongs to the LysR transcriptional regulatory family.</text>
</comment>
<dbReference type="Gene3D" id="3.40.190.10">
    <property type="entry name" value="Periplasmic binding protein-like II"/>
    <property type="match status" value="2"/>
</dbReference>
<name>A0A1I6RVX0_9ACTN</name>
<keyword evidence="4" id="KW-0804">Transcription</keyword>
<proteinExistence type="inferred from homology"/>
<dbReference type="CDD" id="cd05466">
    <property type="entry name" value="PBP2_LTTR_substrate"/>
    <property type="match status" value="1"/>
</dbReference>
<dbReference type="SUPFAM" id="SSF46785">
    <property type="entry name" value="Winged helix' DNA-binding domain"/>
    <property type="match status" value="1"/>
</dbReference>
<dbReference type="GO" id="GO:0003700">
    <property type="term" value="F:DNA-binding transcription factor activity"/>
    <property type="evidence" value="ECO:0007669"/>
    <property type="project" value="InterPro"/>
</dbReference>
<dbReference type="AlphaFoldDB" id="A0A1I6RVX0"/>
<dbReference type="Pfam" id="PF00126">
    <property type="entry name" value="HTH_1"/>
    <property type="match status" value="1"/>
</dbReference>
<dbReference type="RefSeq" id="WP_019433636.1">
    <property type="nucleotide sequence ID" value="NZ_CP054938.1"/>
</dbReference>
<dbReference type="EMBL" id="FPAB01000003">
    <property type="protein sequence ID" value="SFS68854.1"/>
    <property type="molecule type" value="Genomic_DNA"/>
</dbReference>
<dbReference type="GO" id="GO:0000976">
    <property type="term" value="F:transcription cis-regulatory region binding"/>
    <property type="evidence" value="ECO:0007669"/>
    <property type="project" value="TreeGrafter"/>
</dbReference>
<keyword evidence="2" id="KW-0805">Transcription regulation</keyword>
<evidence type="ECO:0000256" key="1">
    <source>
        <dbReference type="ARBA" id="ARBA00009437"/>
    </source>
</evidence>
<gene>
    <name evidence="7" type="ORF">SAMN05444716_103507</name>
</gene>
<dbReference type="PANTHER" id="PTHR30126:SF40">
    <property type="entry name" value="HTH-TYPE TRANSCRIPTIONAL REGULATOR GLTR"/>
    <property type="match status" value="1"/>
</dbReference>
<reference evidence="8" key="1">
    <citation type="submission" date="2016-10" db="EMBL/GenBank/DDBJ databases">
        <authorList>
            <person name="Varghese N."/>
            <person name="Submissions S."/>
        </authorList>
    </citation>
    <scope>NUCLEOTIDE SEQUENCE [LARGE SCALE GENOMIC DNA]</scope>
    <source>
        <strain evidence="8">CGMCC 4.7047</strain>
    </source>
</reference>
<evidence type="ECO:0000313" key="7">
    <source>
        <dbReference type="EMBL" id="SFS68854.1"/>
    </source>
</evidence>
<feature type="region of interest" description="Disordered" evidence="5">
    <location>
        <begin position="298"/>
        <end position="356"/>
    </location>
</feature>
<dbReference type="STRING" id="1176198.SAMN05444716_103507"/>
<dbReference type="InterPro" id="IPR005119">
    <property type="entry name" value="LysR_subst-bd"/>
</dbReference>
<keyword evidence="3 7" id="KW-0238">DNA-binding</keyword>
<evidence type="ECO:0000256" key="2">
    <source>
        <dbReference type="ARBA" id="ARBA00023015"/>
    </source>
</evidence>
<evidence type="ECO:0000256" key="5">
    <source>
        <dbReference type="SAM" id="MobiDB-lite"/>
    </source>
</evidence>
<dbReference type="InterPro" id="IPR036388">
    <property type="entry name" value="WH-like_DNA-bd_sf"/>
</dbReference>
<evidence type="ECO:0000313" key="8">
    <source>
        <dbReference type="Proteomes" id="UP000198873"/>
    </source>
</evidence>
<dbReference type="Gene3D" id="1.10.10.10">
    <property type="entry name" value="Winged helix-like DNA-binding domain superfamily/Winged helix DNA-binding domain"/>
    <property type="match status" value="1"/>
</dbReference>
<accession>A0A1I6RVX0</accession>
<sequence length="356" mass="38146">MDTPQLDAFIAVVEAGSFTRAAARLSLSQPTVTTRIKNLEQGLGTILLERLPGGIRTTPSGAELLPYAREIVSLTRRARESVRSEGQPHGRIDVGTVETLTTYRLLPVIEYLYRRYPKVQISMHTDTTGDPRALVRDGTLDCAFLVDGVGADPADDLESRVLRPEPLVLVGGPGHLLAGRDRPGNAELRVATQIRADRATYHRQFDRAIGLDPGVSRSRVFELDSVDAAKWSVATGMGMALLPYVAVARELAEGTLARIDWTPPFAPYTQVVTRRDSGSNTALKVLLAAAAEVIGEESEVLPEPAARREPGPVAAGGPRPAPVPPQPPAVLTPAGARPPWPAPPDRPCRSPSSAIP</sequence>
<dbReference type="FunFam" id="1.10.10.10:FF:000001">
    <property type="entry name" value="LysR family transcriptional regulator"/>
    <property type="match status" value="1"/>
</dbReference>
<protein>
    <submittedName>
        <fullName evidence="7">DNA-binding transcriptional regulator, LysR family</fullName>
    </submittedName>
</protein>
<evidence type="ECO:0000259" key="6">
    <source>
        <dbReference type="PROSITE" id="PS50931"/>
    </source>
</evidence>